<keyword evidence="2" id="KW-0812">Transmembrane</keyword>
<proteinExistence type="predicted"/>
<evidence type="ECO:0000256" key="1">
    <source>
        <dbReference type="SAM" id="MobiDB-lite"/>
    </source>
</evidence>
<organism evidence="3 4">
    <name type="scientific">Gordonia jacobaea</name>
    <dbReference type="NCBI Taxonomy" id="122202"/>
    <lineage>
        <taxon>Bacteria</taxon>
        <taxon>Bacillati</taxon>
        <taxon>Actinomycetota</taxon>
        <taxon>Actinomycetes</taxon>
        <taxon>Mycobacteriales</taxon>
        <taxon>Gordoniaceae</taxon>
        <taxon>Gordonia</taxon>
    </lineage>
</organism>
<dbReference type="RefSeq" id="WP_049699670.1">
    <property type="nucleotide sequence ID" value="NZ_JAQDQF010000006.1"/>
</dbReference>
<keyword evidence="4" id="KW-1185">Reference proteome</keyword>
<reference evidence="3 4" key="1">
    <citation type="submission" date="2015-05" db="EMBL/GenBank/DDBJ databases">
        <title>Draft genome sequence of the bacterium Gordonia jacobaea a new member of the Gordonia genus.</title>
        <authorList>
            <person name="Jimenez-Galisteo G."/>
            <person name="Dominguez A."/>
            <person name="Munoz E."/>
            <person name="Vinas M."/>
        </authorList>
    </citation>
    <scope>NUCLEOTIDE SEQUENCE [LARGE SCALE GENOMIC DNA]</scope>
    <source>
        <strain evidence="4">mv1</strain>
    </source>
</reference>
<accession>A0ABR5IAK8</accession>
<evidence type="ECO:0000313" key="3">
    <source>
        <dbReference type="EMBL" id="KNA90737.1"/>
    </source>
</evidence>
<evidence type="ECO:0008006" key="5">
    <source>
        <dbReference type="Google" id="ProtNLM"/>
    </source>
</evidence>
<keyword evidence="2" id="KW-1133">Transmembrane helix</keyword>
<feature type="region of interest" description="Disordered" evidence="1">
    <location>
        <begin position="55"/>
        <end position="120"/>
    </location>
</feature>
<sequence>MTFSTIAVLAAQQPQGPEFGKASPIGLLVIVVLLIGTALLIRSMNKQLRKLPKSFDANHPEADQAFDEGTDAAGAGVADSDSERAAQAEGRATATGTGNGVSVSADTTADPAVRRDSGGT</sequence>
<evidence type="ECO:0000256" key="2">
    <source>
        <dbReference type="SAM" id="Phobius"/>
    </source>
</evidence>
<name>A0ABR5IAK8_9ACTN</name>
<keyword evidence="2" id="KW-0472">Membrane</keyword>
<feature type="compositionally biased region" description="Polar residues" evidence="1">
    <location>
        <begin position="94"/>
        <end position="107"/>
    </location>
</feature>
<dbReference type="Proteomes" id="UP000037247">
    <property type="component" value="Unassembled WGS sequence"/>
</dbReference>
<protein>
    <recommendedName>
        <fullName evidence="5">Secreted protein</fullName>
    </recommendedName>
</protein>
<comment type="caution">
    <text evidence="3">The sequence shown here is derived from an EMBL/GenBank/DDBJ whole genome shotgun (WGS) entry which is preliminary data.</text>
</comment>
<dbReference type="EMBL" id="LDTZ01000018">
    <property type="protein sequence ID" value="KNA90737.1"/>
    <property type="molecule type" value="Genomic_DNA"/>
</dbReference>
<gene>
    <name evidence="3" type="ORF">ABW18_14540</name>
</gene>
<evidence type="ECO:0000313" key="4">
    <source>
        <dbReference type="Proteomes" id="UP000037247"/>
    </source>
</evidence>
<feature type="transmembrane region" description="Helical" evidence="2">
    <location>
        <begin position="22"/>
        <end position="41"/>
    </location>
</feature>